<organism evidence="12 13">
    <name type="scientific">Lithospermum erythrorhizon</name>
    <name type="common">Purple gromwell</name>
    <name type="synonym">Lithospermum officinale var. erythrorhizon</name>
    <dbReference type="NCBI Taxonomy" id="34254"/>
    <lineage>
        <taxon>Eukaryota</taxon>
        <taxon>Viridiplantae</taxon>
        <taxon>Streptophyta</taxon>
        <taxon>Embryophyta</taxon>
        <taxon>Tracheophyta</taxon>
        <taxon>Spermatophyta</taxon>
        <taxon>Magnoliopsida</taxon>
        <taxon>eudicotyledons</taxon>
        <taxon>Gunneridae</taxon>
        <taxon>Pentapetalae</taxon>
        <taxon>asterids</taxon>
        <taxon>lamiids</taxon>
        <taxon>Boraginales</taxon>
        <taxon>Boraginaceae</taxon>
        <taxon>Boraginoideae</taxon>
        <taxon>Lithospermeae</taxon>
        <taxon>Lithospermum</taxon>
    </lineage>
</organism>
<dbReference type="PROSITE" id="PS50059">
    <property type="entry name" value="FKBP_PPIASE"/>
    <property type="match status" value="3"/>
</dbReference>
<feature type="domain" description="PPIase FKBP-type" evidence="11">
    <location>
        <begin position="60"/>
        <end position="145"/>
    </location>
</feature>
<dbReference type="InterPro" id="IPR001179">
    <property type="entry name" value="PPIase_FKBP_dom"/>
</dbReference>
<feature type="repeat" description="TPR" evidence="9">
    <location>
        <begin position="484"/>
        <end position="517"/>
    </location>
</feature>
<evidence type="ECO:0000256" key="6">
    <source>
        <dbReference type="ARBA" id="ARBA00023110"/>
    </source>
</evidence>
<dbReference type="AlphaFoldDB" id="A0AAV3PUD8"/>
<keyword evidence="4" id="KW-0677">Repeat</keyword>
<keyword evidence="7 8" id="KW-0413">Isomerase</keyword>
<sequence length="604" mass="66639">MVTFSTANAAAFIDSDDDSGGEVIESAPPLKVGESRLISSFGITKKLLKHGHGWETPGLNDDVTIDYEGRLLDGTKFISTRDKGEPFICSCNLLLTGLTQGVITMTKGEISLFTLPPELGYGAAGTYTVPPNSILQFEVELLSWITVVDVSKDGAIVKKIIKRGEDAAPPTHLDQVHVRYTARLPDDTIVADTLEKGVEFLMNQGHFCPALPRVLKTMKRGEKVNLCVQPQYAFGEFGRDSTTDFPSIPPNSVLSIQLELVQVKPVIDISGDSKVLKKILKEGDGLVTADDGASVIVKYTAMLEDGTIFDKKGFDGEEPMEFVTDEEQVIVGLDRTASTMRKGEQASVTIKPEYGFGCVEVKGDLAVVPANSTIIYEVEMLDFTREKAPWELCNNERIEAADKKKEEGNELFKTGKYERAGKKYEKAMGYISEDLSFAEDEQKLVKSLSVSCWLNCAACRLKLNNFQEAVKLCSKVLDVEYGNVKALYRRAQAYIESADLHLAELDITKALEIDPQNRGLKLLQKKLKQLQVESNKRDAALYASMFKETRKDSSITKETSITSKRPRVEKSAESRDSEVTERTPETAEVSTVARDGDSMVVDSC</sequence>
<reference evidence="12 13" key="1">
    <citation type="submission" date="2024-01" db="EMBL/GenBank/DDBJ databases">
        <title>The complete chloroplast genome sequence of Lithospermum erythrorhizon: insights into the phylogenetic relationship among Boraginaceae species and the maternal lineages of purple gromwells.</title>
        <authorList>
            <person name="Okada T."/>
            <person name="Watanabe K."/>
        </authorList>
    </citation>
    <scope>NUCLEOTIDE SEQUENCE [LARGE SCALE GENOMIC DNA]</scope>
</reference>
<gene>
    <name evidence="12" type="ORF">LIER_12342</name>
</gene>
<evidence type="ECO:0000256" key="3">
    <source>
        <dbReference type="ARBA" id="ARBA00013194"/>
    </source>
</evidence>
<evidence type="ECO:0000256" key="9">
    <source>
        <dbReference type="PROSITE-ProRule" id="PRU00339"/>
    </source>
</evidence>
<protein>
    <recommendedName>
        <fullName evidence="3 8">peptidylprolyl isomerase</fullName>
        <ecNumber evidence="3 8">5.2.1.8</ecNumber>
    </recommendedName>
</protein>
<keyword evidence="6 8" id="KW-0697">Rotamase</keyword>
<dbReference type="Proteomes" id="UP001454036">
    <property type="component" value="Unassembled WGS sequence"/>
</dbReference>
<feature type="domain" description="PPIase FKBP-type" evidence="11">
    <location>
        <begin position="292"/>
        <end position="384"/>
    </location>
</feature>
<accession>A0AAV3PUD8</accession>
<evidence type="ECO:0000256" key="5">
    <source>
        <dbReference type="ARBA" id="ARBA00022803"/>
    </source>
</evidence>
<dbReference type="PROSITE" id="PS50005">
    <property type="entry name" value="TPR"/>
    <property type="match status" value="1"/>
</dbReference>
<evidence type="ECO:0000313" key="13">
    <source>
        <dbReference type="Proteomes" id="UP001454036"/>
    </source>
</evidence>
<dbReference type="GO" id="GO:0003755">
    <property type="term" value="F:peptidyl-prolyl cis-trans isomerase activity"/>
    <property type="evidence" value="ECO:0007669"/>
    <property type="project" value="UniProtKB-KW"/>
</dbReference>
<evidence type="ECO:0000256" key="8">
    <source>
        <dbReference type="PROSITE-ProRule" id="PRU00277"/>
    </source>
</evidence>
<dbReference type="Pfam" id="PF13181">
    <property type="entry name" value="TPR_8"/>
    <property type="match status" value="1"/>
</dbReference>
<name>A0AAV3PUD8_LITER</name>
<evidence type="ECO:0000256" key="4">
    <source>
        <dbReference type="ARBA" id="ARBA00022737"/>
    </source>
</evidence>
<comment type="caution">
    <text evidence="12">The sequence shown here is derived from an EMBL/GenBank/DDBJ whole genome shotgun (WGS) entry which is preliminary data.</text>
</comment>
<evidence type="ECO:0000259" key="11">
    <source>
        <dbReference type="PROSITE" id="PS50059"/>
    </source>
</evidence>
<dbReference type="InterPro" id="IPR011990">
    <property type="entry name" value="TPR-like_helical_dom_sf"/>
</dbReference>
<dbReference type="FunFam" id="1.25.40.10:FF:000008">
    <property type="entry name" value="Peptidylprolyl isomerase"/>
    <property type="match status" value="1"/>
</dbReference>
<dbReference type="EMBL" id="BAABME010002370">
    <property type="protein sequence ID" value="GAA0154326.1"/>
    <property type="molecule type" value="Genomic_DNA"/>
</dbReference>
<evidence type="ECO:0000256" key="1">
    <source>
        <dbReference type="ARBA" id="ARBA00000971"/>
    </source>
</evidence>
<comment type="catalytic activity">
    <reaction evidence="1 8">
        <text>[protein]-peptidylproline (omega=180) = [protein]-peptidylproline (omega=0)</text>
        <dbReference type="Rhea" id="RHEA:16237"/>
        <dbReference type="Rhea" id="RHEA-COMP:10747"/>
        <dbReference type="Rhea" id="RHEA-COMP:10748"/>
        <dbReference type="ChEBI" id="CHEBI:83833"/>
        <dbReference type="ChEBI" id="CHEBI:83834"/>
        <dbReference type="EC" id="5.2.1.8"/>
    </reaction>
</comment>
<dbReference type="Gene3D" id="3.10.50.40">
    <property type="match status" value="3"/>
</dbReference>
<evidence type="ECO:0000256" key="7">
    <source>
        <dbReference type="ARBA" id="ARBA00023235"/>
    </source>
</evidence>
<dbReference type="InterPro" id="IPR019734">
    <property type="entry name" value="TPR_rpt"/>
</dbReference>
<dbReference type="PANTHER" id="PTHR46512">
    <property type="entry name" value="PEPTIDYLPROLYL ISOMERASE"/>
    <property type="match status" value="1"/>
</dbReference>
<dbReference type="Pfam" id="PF00254">
    <property type="entry name" value="FKBP_C"/>
    <property type="match status" value="3"/>
</dbReference>
<dbReference type="SMART" id="SM00028">
    <property type="entry name" value="TPR"/>
    <property type="match status" value="3"/>
</dbReference>
<dbReference type="SUPFAM" id="SSF54534">
    <property type="entry name" value="FKBP-like"/>
    <property type="match status" value="3"/>
</dbReference>
<feature type="domain" description="PPIase FKBP-type" evidence="11">
    <location>
        <begin position="173"/>
        <end position="264"/>
    </location>
</feature>
<evidence type="ECO:0000256" key="2">
    <source>
        <dbReference type="ARBA" id="ARBA00006577"/>
    </source>
</evidence>
<dbReference type="Gene3D" id="1.25.40.10">
    <property type="entry name" value="Tetratricopeptide repeat domain"/>
    <property type="match status" value="1"/>
</dbReference>
<keyword evidence="13" id="KW-1185">Reference proteome</keyword>
<feature type="region of interest" description="Disordered" evidence="10">
    <location>
        <begin position="554"/>
        <end position="604"/>
    </location>
</feature>
<evidence type="ECO:0000256" key="10">
    <source>
        <dbReference type="SAM" id="MobiDB-lite"/>
    </source>
</evidence>
<dbReference type="InterPro" id="IPR050754">
    <property type="entry name" value="FKBP4/5/8-like"/>
</dbReference>
<comment type="similarity">
    <text evidence="2">Belongs to the FKBP-type PPIase family.</text>
</comment>
<keyword evidence="5 9" id="KW-0802">TPR repeat</keyword>
<dbReference type="SUPFAM" id="SSF48452">
    <property type="entry name" value="TPR-like"/>
    <property type="match status" value="1"/>
</dbReference>
<dbReference type="EC" id="5.2.1.8" evidence="3 8"/>
<dbReference type="InterPro" id="IPR046357">
    <property type="entry name" value="PPIase_dom_sf"/>
</dbReference>
<feature type="compositionally biased region" description="Basic and acidic residues" evidence="10">
    <location>
        <begin position="566"/>
        <end position="585"/>
    </location>
</feature>
<dbReference type="FunFam" id="3.10.50.40:FF:000017">
    <property type="entry name" value="Peptidylprolyl isomerase"/>
    <property type="match status" value="1"/>
</dbReference>
<proteinExistence type="inferred from homology"/>
<dbReference type="PANTHER" id="PTHR46512:SF9">
    <property type="entry name" value="PEPTIDYLPROLYL ISOMERASE"/>
    <property type="match status" value="1"/>
</dbReference>
<evidence type="ECO:0000313" key="12">
    <source>
        <dbReference type="EMBL" id="GAA0154326.1"/>
    </source>
</evidence>